<dbReference type="AlphaFoldDB" id="A0A8H9CFD9"/>
<dbReference type="EMBL" id="CAESAQ020000047">
    <property type="protein sequence ID" value="CAB5498385.1"/>
    <property type="molecule type" value="Genomic_DNA"/>
</dbReference>
<protein>
    <submittedName>
        <fullName evidence="1">Uncharacterized protein</fullName>
    </submittedName>
</protein>
<dbReference type="Proteomes" id="UP000643672">
    <property type="component" value="Unassembled WGS sequence"/>
</dbReference>
<evidence type="ECO:0000313" key="1">
    <source>
        <dbReference type="EMBL" id="CAB5498385.1"/>
    </source>
</evidence>
<sequence length="39" mass="4615">MNNHQDSTFYAFGDFLAQQIPLNTQNSHNIFYSKPLLLW</sequence>
<proteinExistence type="predicted"/>
<comment type="caution">
    <text evidence="1">The sequence shown here is derived from an EMBL/GenBank/DDBJ whole genome shotgun (WGS) entry which is preliminary data.</text>
</comment>
<accession>A0A8H9CFD9</accession>
<reference evidence="1 2" key="1">
    <citation type="submission" date="2020-05" db="EMBL/GenBank/DDBJ databases">
        <authorList>
            <person name="Petersen J."/>
            <person name="Sayavedra L."/>
        </authorList>
    </citation>
    <scope>NUCLEOTIDE SEQUENCE [LARGE SCALE GENOMIC DNA]</scope>
    <source>
        <strain evidence="1">B thermophilus SOXS</strain>
    </source>
</reference>
<keyword evidence="2" id="KW-1185">Reference proteome</keyword>
<organism evidence="1 2">
    <name type="scientific">Bathymodiolus thermophilus thioautotrophic gill symbiont</name>
    <dbReference type="NCBI Taxonomy" id="2360"/>
    <lineage>
        <taxon>Bacteria</taxon>
        <taxon>Pseudomonadati</taxon>
        <taxon>Pseudomonadota</taxon>
        <taxon>Gammaproteobacteria</taxon>
        <taxon>sulfur-oxidizing symbionts</taxon>
    </lineage>
</organism>
<gene>
    <name evidence="1" type="ORF">THERMOS_837</name>
</gene>
<evidence type="ECO:0000313" key="2">
    <source>
        <dbReference type="Proteomes" id="UP000643672"/>
    </source>
</evidence>
<name>A0A8H9CFD9_9GAMM</name>